<proteinExistence type="predicted"/>
<evidence type="ECO:0000313" key="1">
    <source>
        <dbReference type="EMBL" id="GFQ83018.1"/>
    </source>
</evidence>
<name>A0A8X6FL29_TRICU</name>
<dbReference type="EMBL" id="BMAO01032536">
    <property type="protein sequence ID" value="GFQ83018.1"/>
    <property type="molecule type" value="Genomic_DNA"/>
</dbReference>
<dbReference type="AlphaFoldDB" id="A0A8X6FL29"/>
<evidence type="ECO:0000313" key="2">
    <source>
        <dbReference type="Proteomes" id="UP000887116"/>
    </source>
</evidence>
<reference evidence="1" key="1">
    <citation type="submission" date="2020-07" db="EMBL/GenBank/DDBJ databases">
        <title>Multicomponent nature underlies the extraordinary mechanical properties of spider dragline silk.</title>
        <authorList>
            <person name="Kono N."/>
            <person name="Nakamura H."/>
            <person name="Mori M."/>
            <person name="Yoshida Y."/>
            <person name="Ohtoshi R."/>
            <person name="Malay A.D."/>
            <person name="Moran D.A.P."/>
            <person name="Tomita M."/>
            <person name="Numata K."/>
            <person name="Arakawa K."/>
        </authorList>
    </citation>
    <scope>NUCLEOTIDE SEQUENCE</scope>
</reference>
<organism evidence="1 2">
    <name type="scientific">Trichonephila clavata</name>
    <name type="common">Joro spider</name>
    <name type="synonym">Nephila clavata</name>
    <dbReference type="NCBI Taxonomy" id="2740835"/>
    <lineage>
        <taxon>Eukaryota</taxon>
        <taxon>Metazoa</taxon>
        <taxon>Ecdysozoa</taxon>
        <taxon>Arthropoda</taxon>
        <taxon>Chelicerata</taxon>
        <taxon>Arachnida</taxon>
        <taxon>Araneae</taxon>
        <taxon>Araneomorphae</taxon>
        <taxon>Entelegynae</taxon>
        <taxon>Araneoidea</taxon>
        <taxon>Nephilidae</taxon>
        <taxon>Trichonephila</taxon>
    </lineage>
</organism>
<sequence length="101" mass="11799">MFYVNEDTFAPVANNFPEDFLVLELGCICTILATRNVYVQVWYCVILMFTLLHLRLPAPFTDYWNLEILDFQSQMLVNTPTFIEMYADYGCNNPSLLRISI</sequence>
<dbReference type="Proteomes" id="UP000887116">
    <property type="component" value="Unassembled WGS sequence"/>
</dbReference>
<keyword evidence="2" id="KW-1185">Reference proteome</keyword>
<accession>A0A8X6FL29</accession>
<protein>
    <submittedName>
        <fullName evidence="1">Uncharacterized protein</fullName>
    </submittedName>
</protein>
<comment type="caution">
    <text evidence="1">The sequence shown here is derived from an EMBL/GenBank/DDBJ whole genome shotgun (WGS) entry which is preliminary data.</text>
</comment>
<gene>
    <name evidence="1" type="ORF">TNCT_365921</name>
</gene>